<proteinExistence type="predicted"/>
<feature type="compositionally biased region" description="Polar residues" evidence="2">
    <location>
        <begin position="739"/>
        <end position="769"/>
    </location>
</feature>
<feature type="compositionally biased region" description="Polar residues" evidence="2">
    <location>
        <begin position="31"/>
        <end position="43"/>
    </location>
</feature>
<name>A0ABQ5K9N2_9EUKA</name>
<dbReference type="EMBL" id="BQXS01000088">
    <property type="protein sequence ID" value="GKT27890.1"/>
    <property type="molecule type" value="Genomic_DNA"/>
</dbReference>
<comment type="caution">
    <text evidence="3">The sequence shown here is derived from an EMBL/GenBank/DDBJ whole genome shotgun (WGS) entry which is preliminary data.</text>
</comment>
<keyword evidence="4" id="KW-1185">Reference proteome</keyword>
<feature type="compositionally biased region" description="Basic and acidic residues" evidence="2">
    <location>
        <begin position="104"/>
        <end position="115"/>
    </location>
</feature>
<evidence type="ECO:0000256" key="1">
    <source>
        <dbReference type="SAM" id="Coils"/>
    </source>
</evidence>
<feature type="coiled-coil region" evidence="1">
    <location>
        <begin position="348"/>
        <end position="400"/>
    </location>
</feature>
<feature type="region of interest" description="Disordered" evidence="2">
    <location>
        <begin position="97"/>
        <end position="202"/>
    </location>
</feature>
<feature type="region of interest" description="Disordered" evidence="2">
    <location>
        <begin position="25"/>
        <end position="69"/>
    </location>
</feature>
<keyword evidence="1" id="KW-0175">Coiled coil</keyword>
<evidence type="ECO:0000313" key="4">
    <source>
        <dbReference type="Proteomes" id="UP001057375"/>
    </source>
</evidence>
<feature type="region of interest" description="Disordered" evidence="2">
    <location>
        <begin position="709"/>
        <end position="780"/>
    </location>
</feature>
<dbReference type="Proteomes" id="UP001057375">
    <property type="component" value="Unassembled WGS sequence"/>
</dbReference>
<gene>
    <name evidence="3" type="ORF">ADUPG1_000260</name>
</gene>
<feature type="compositionally biased region" description="Polar residues" evidence="2">
    <location>
        <begin position="58"/>
        <end position="69"/>
    </location>
</feature>
<organism evidence="3 4">
    <name type="scientific">Aduncisulcus paluster</name>
    <dbReference type="NCBI Taxonomy" id="2918883"/>
    <lineage>
        <taxon>Eukaryota</taxon>
        <taxon>Metamonada</taxon>
        <taxon>Carpediemonas-like organisms</taxon>
        <taxon>Aduncisulcus</taxon>
    </lineage>
</organism>
<accession>A0ABQ5K9N2</accession>
<evidence type="ECO:0000256" key="2">
    <source>
        <dbReference type="SAM" id="MobiDB-lite"/>
    </source>
</evidence>
<feature type="compositionally biased region" description="Low complexity" evidence="2">
    <location>
        <begin position="603"/>
        <end position="627"/>
    </location>
</feature>
<protein>
    <submittedName>
        <fullName evidence="3">Uncharacterized protein</fullName>
    </submittedName>
</protein>
<feature type="compositionally biased region" description="Low complexity" evidence="2">
    <location>
        <begin position="723"/>
        <end position="738"/>
    </location>
</feature>
<sequence>MHPSELPCEKSCEKDLEIEQFDEQHEGVDHLQQSSSRKINSQGRKIIKRNRPAPAFKTSPSNTHKSVPISNVVQSSRPIEFPASNGLSDASYLSMVTAPSKRQASVDHCDPREVESMPCKGSKSATESHETSGMFVEYPEDRQYEEEEEEEEEQEEEEEEEEEEEHGEGNIEEQEEQEEQEELEQEEEQEEEEEEEGDTRVDVGYDEARDHMGSTASQSSMVALLSYLQEYIRVCISFQVKKIHNQHYIDRGKYREAMAVISRLKCDIDQLAQYKEHSLKQMRTIRHEREEMVRKVGDFEKKTAQWVSKQEQWKKEKKDLKQIKDDHDHLVKEFNKSEHSLKVHKEMLQDSEKRLQKGTDKLKEEKKKHQQQKKKLDQLVSDLKRKSTALQRTVTVLEKKQGEMEMDTEAAKTRASKYQSQLNDERLARMEAEKVSKRYERAAQRCLMVEEELELVKVQEKKDEEKRIAIENDLQKFKEEMAEKDSKIEEMTASLAKLQEKVDSLSSEVEEERAKVHATDVKLRNEKSGIKLLKRKEGDLVKEIKAVRKKLAQKEKEIESQNAKIEDLEKEVQNGKKRSILVTKPMLKPVPSLITHSLGAPALTSSSSGSVLGTSSSLGSAPALSSTQLPSPFSNFIPAQSITSSSHLPLASTAPMTASSVGVQDSVKLQAPDIAPLAQDLSTSAQTGKLRSTQPASLFAGPVFDIPLPSGVGQPPADVSSQPVSTGSIPTPSSPSFSQATPFEFSSFSFTGLGQNPPQMGTETSSLPSFLTDDWFKSEK</sequence>
<evidence type="ECO:0000313" key="3">
    <source>
        <dbReference type="EMBL" id="GKT27890.1"/>
    </source>
</evidence>
<feature type="coiled-coil region" evidence="1">
    <location>
        <begin position="448"/>
        <end position="578"/>
    </location>
</feature>
<reference evidence="3" key="1">
    <citation type="submission" date="2022-03" db="EMBL/GenBank/DDBJ databases">
        <title>Draft genome sequence of Aduncisulcus paluster, a free-living microaerophilic Fornicata.</title>
        <authorList>
            <person name="Yuyama I."/>
            <person name="Kume K."/>
            <person name="Tamura T."/>
            <person name="Inagaki Y."/>
            <person name="Hashimoto T."/>
        </authorList>
    </citation>
    <scope>NUCLEOTIDE SEQUENCE</scope>
    <source>
        <strain evidence="3">NY0171</strain>
    </source>
</reference>
<feature type="compositionally biased region" description="Acidic residues" evidence="2">
    <location>
        <begin position="143"/>
        <end position="197"/>
    </location>
</feature>
<feature type="region of interest" description="Disordered" evidence="2">
    <location>
        <begin position="603"/>
        <end position="630"/>
    </location>
</feature>